<dbReference type="OrthoDB" id="47330at2759"/>
<keyword evidence="1" id="KW-0547">Nucleotide-binding</keyword>
<evidence type="ECO:0000256" key="1">
    <source>
        <dbReference type="ARBA" id="ARBA00022741"/>
    </source>
</evidence>
<dbReference type="GO" id="GO:0016887">
    <property type="term" value="F:ATP hydrolysis activity"/>
    <property type="evidence" value="ECO:0007669"/>
    <property type="project" value="InterPro"/>
</dbReference>
<dbReference type="GO" id="GO:0005524">
    <property type="term" value="F:ATP binding"/>
    <property type="evidence" value="ECO:0007669"/>
    <property type="project" value="UniProtKB-KW"/>
</dbReference>
<evidence type="ECO:0000313" key="6">
    <source>
        <dbReference type="Proteomes" id="UP000184267"/>
    </source>
</evidence>
<feature type="domain" description="AAA+ ATPase" evidence="4">
    <location>
        <begin position="997"/>
        <end position="1142"/>
    </location>
</feature>
<evidence type="ECO:0000313" key="5">
    <source>
        <dbReference type="EMBL" id="OJT10928.1"/>
    </source>
</evidence>
<dbReference type="PANTHER" id="PTHR11638:SF18">
    <property type="entry name" value="HEAT SHOCK PROTEIN 104"/>
    <property type="match status" value="1"/>
</dbReference>
<dbReference type="GO" id="GO:0034605">
    <property type="term" value="P:cellular response to heat"/>
    <property type="evidence" value="ECO:0007669"/>
    <property type="project" value="TreeGrafter"/>
</dbReference>
<feature type="compositionally biased region" description="Basic and acidic residues" evidence="3">
    <location>
        <begin position="786"/>
        <end position="798"/>
    </location>
</feature>
<dbReference type="GO" id="GO:0005737">
    <property type="term" value="C:cytoplasm"/>
    <property type="evidence" value="ECO:0007669"/>
    <property type="project" value="TreeGrafter"/>
</dbReference>
<feature type="compositionally biased region" description="Polar residues" evidence="3">
    <location>
        <begin position="595"/>
        <end position="607"/>
    </location>
</feature>
<dbReference type="OMA" id="EQESCSG"/>
<feature type="region of interest" description="Disordered" evidence="3">
    <location>
        <begin position="914"/>
        <end position="934"/>
    </location>
</feature>
<feature type="compositionally biased region" description="Low complexity" evidence="3">
    <location>
        <begin position="484"/>
        <end position="513"/>
    </location>
</feature>
<dbReference type="CDD" id="cd00009">
    <property type="entry name" value="AAA"/>
    <property type="match status" value="1"/>
</dbReference>
<evidence type="ECO:0000256" key="3">
    <source>
        <dbReference type="SAM" id="MobiDB-lite"/>
    </source>
</evidence>
<dbReference type="SUPFAM" id="SSF52540">
    <property type="entry name" value="P-loop containing nucleoside triphosphate hydrolases"/>
    <property type="match status" value="1"/>
</dbReference>
<feature type="compositionally biased region" description="Low complexity" evidence="3">
    <location>
        <begin position="262"/>
        <end position="277"/>
    </location>
</feature>
<feature type="region of interest" description="Disordered" evidence="3">
    <location>
        <begin position="441"/>
        <end position="532"/>
    </location>
</feature>
<dbReference type="InterPro" id="IPR003593">
    <property type="entry name" value="AAA+_ATPase"/>
</dbReference>
<dbReference type="Gene3D" id="3.40.50.300">
    <property type="entry name" value="P-loop containing nucleotide triphosphate hydrolases"/>
    <property type="match status" value="1"/>
</dbReference>
<dbReference type="EMBL" id="MNAD01000707">
    <property type="protein sequence ID" value="OJT10928.1"/>
    <property type="molecule type" value="Genomic_DNA"/>
</dbReference>
<dbReference type="SMART" id="SM00382">
    <property type="entry name" value="AAA"/>
    <property type="match status" value="1"/>
</dbReference>
<feature type="compositionally biased region" description="Basic and acidic residues" evidence="3">
    <location>
        <begin position="914"/>
        <end position="924"/>
    </location>
</feature>
<comment type="caution">
    <text evidence="5">The sequence shown here is derived from an EMBL/GenBank/DDBJ whole genome shotgun (WGS) entry which is preliminary data.</text>
</comment>
<feature type="region of interest" description="Disordered" evidence="3">
    <location>
        <begin position="1"/>
        <end position="127"/>
    </location>
</feature>
<keyword evidence="2" id="KW-0067">ATP-binding</keyword>
<dbReference type="PANTHER" id="PTHR11638">
    <property type="entry name" value="ATP-DEPENDENT CLP PROTEASE"/>
    <property type="match status" value="1"/>
</dbReference>
<dbReference type="Proteomes" id="UP000184267">
    <property type="component" value="Unassembled WGS sequence"/>
</dbReference>
<feature type="region of interest" description="Disordered" evidence="3">
    <location>
        <begin position="316"/>
        <end position="337"/>
    </location>
</feature>
<dbReference type="InterPro" id="IPR050130">
    <property type="entry name" value="ClpA_ClpB"/>
</dbReference>
<gene>
    <name evidence="5" type="ORF">TRAPUB_12549</name>
</gene>
<feature type="region of interest" description="Disordered" evidence="3">
    <location>
        <begin position="553"/>
        <end position="762"/>
    </location>
</feature>
<feature type="compositionally biased region" description="Low complexity" evidence="3">
    <location>
        <begin position="561"/>
        <end position="571"/>
    </location>
</feature>
<feature type="region of interest" description="Disordered" evidence="3">
    <location>
        <begin position="210"/>
        <end position="277"/>
    </location>
</feature>
<dbReference type="STRING" id="154538.A0A1M2VTN3"/>
<feature type="compositionally biased region" description="Low complexity" evidence="3">
    <location>
        <begin position="520"/>
        <end position="532"/>
    </location>
</feature>
<feature type="compositionally biased region" description="Acidic residues" evidence="3">
    <location>
        <begin position="60"/>
        <end position="74"/>
    </location>
</feature>
<feature type="compositionally biased region" description="Low complexity" evidence="3">
    <location>
        <begin position="658"/>
        <end position="721"/>
    </location>
</feature>
<dbReference type="Pfam" id="PF07728">
    <property type="entry name" value="AAA_5"/>
    <property type="match status" value="1"/>
</dbReference>
<feature type="region of interest" description="Disordered" evidence="3">
    <location>
        <begin position="402"/>
        <end position="423"/>
    </location>
</feature>
<dbReference type="InterPro" id="IPR011704">
    <property type="entry name" value="ATPase_dyneun-rel_AAA"/>
</dbReference>
<evidence type="ECO:0000256" key="2">
    <source>
        <dbReference type="ARBA" id="ARBA00022840"/>
    </source>
</evidence>
<dbReference type="InterPro" id="IPR027417">
    <property type="entry name" value="P-loop_NTPase"/>
</dbReference>
<name>A0A1M2VTN3_TRAPU</name>
<proteinExistence type="predicted"/>
<evidence type="ECO:0000259" key="4">
    <source>
        <dbReference type="SMART" id="SM00382"/>
    </source>
</evidence>
<sequence length="1236" mass="133228">MHSVTIRRPDSVVGSEDSDQPDFRIVVDSPMASRASRIKSPPRSPRTNSLLLALGNIIQQDEEDGEWEEEESAEQESCSGDGGSEGRMSGEYAKPPSPPADVGDGDARGSLLFSAGDVDTPARPTPILGVGGDAMALLAELASPEDERRPHLLGSFISEDALEEDTTLAGDTTLLDAFSPRSASPIGETSIISEDETTVRLRRSIIPEFPLPSTRVPSPRRDSSSSGLLSPIEFTPAPPISLPRSTMISREESFDSGYADGPAPLALSPPRSPHRMSTFSLLSSPFGSPSARRVLRFDPTASSAAALFSPRFGAFPSTLDQEQDSNDHGSGVFRHSRGDSIDTLDSIHGIGPTVGAEVEHPIADDFTAEIEAHSSPSPSRTRHSSIPEGSSLFRALHSPVYSPVDEDSLRPGEPSFGEDDTMSSLYDQYYTPTIHTQLIPPPVAQEASPTPLVDSEPVAVEPTPVAGPSSAPLHTSSPRPSPPRSASVLSSSSRHSLSRPSSSAPRLSLRRSPQVPHVFSPPSSSGSAIGIAMLEQMPSPALSAGRPAWIHDEVTHVPAEGSTRSGSSMSSRADDSVGQLPSKKVPFGFRHSVSDRSQASVRSSFSGAPSRISRVRPPPLLNVGREPEKPKAVTISPFSPVEPPSATSSAGPGRLKPLRLSMILSSSSPLDSSIPSATNPPSLTTGTTATTTHTPSSPTVSSEYSLSNNRLLSSPRSSIIPHRTHNTQGSLSRFDSPLQIPPVISHSQPASAPVSRPPSWQQRFSKRRSLLVQPTNRLSYVSEQYARSESRLSEPIDESREEDEFDAYEAADRADETIRRPVSALSSTQPRPESVVVTPVHAIATPRPTLLFALASDDLAEVRRVLESGEARPNDDVGPQSALAFTLANGQLKNKVAMVKLLLAYGADASALRDAEADEGDSRSGKRGSRPMSKLLEEADPATRYYIERANSPQTRRTSALIHRSFFRPLTRVRYDLIGQDRVIEQLFRVLSMPSMAPIVVLLCGPSGHGKSLLGRKFGALLDVPTHTVNMTTLQDTRDIWKSHSIDPHEAPSDRSLKDFLMENEGKRCVVVLDEIEKVQDEKILSSLLMPWEYGRCSFEAGHRHVDVSKVIWLGTSNIGHDLVFEHQDSRPAPQTQLSREEYIDLMALLRPRVSDRLGASLLSRVTVVLPFVAFTAEEKLAIAAEALYALAGEGAATMPPATREKIVRSSLDSYIPSEGARSLYRAVSSQLLDTI</sequence>
<protein>
    <recommendedName>
        <fullName evidence="4">AAA+ ATPase domain-containing protein</fullName>
    </recommendedName>
</protein>
<dbReference type="AlphaFoldDB" id="A0A1M2VTN3"/>
<keyword evidence="6" id="KW-1185">Reference proteome</keyword>
<accession>A0A1M2VTN3</accession>
<feature type="region of interest" description="Disordered" evidence="3">
    <location>
        <begin position="784"/>
        <end position="806"/>
    </location>
</feature>
<organism evidence="5 6">
    <name type="scientific">Trametes pubescens</name>
    <name type="common">White-rot fungus</name>
    <dbReference type="NCBI Taxonomy" id="154538"/>
    <lineage>
        <taxon>Eukaryota</taxon>
        <taxon>Fungi</taxon>
        <taxon>Dikarya</taxon>
        <taxon>Basidiomycota</taxon>
        <taxon>Agaricomycotina</taxon>
        <taxon>Agaricomycetes</taxon>
        <taxon>Polyporales</taxon>
        <taxon>Polyporaceae</taxon>
        <taxon>Trametes</taxon>
    </lineage>
</organism>
<reference evidence="5 6" key="1">
    <citation type="submission" date="2016-10" db="EMBL/GenBank/DDBJ databases">
        <title>Genome sequence of the basidiomycete white-rot fungus Trametes pubescens.</title>
        <authorList>
            <person name="Makela M.R."/>
            <person name="Granchi Z."/>
            <person name="Peng M."/>
            <person name="De Vries R.P."/>
            <person name="Grigoriev I."/>
            <person name="Riley R."/>
            <person name="Hilden K."/>
        </authorList>
    </citation>
    <scope>NUCLEOTIDE SEQUENCE [LARGE SCALE GENOMIC DNA]</scope>
    <source>
        <strain evidence="5 6">FBCC735</strain>
    </source>
</reference>